<feature type="chain" id="PRO_5013069453" evidence="16">
    <location>
        <begin position="21"/>
        <end position="789"/>
    </location>
</feature>
<keyword evidence="20" id="KW-1185">Reference proteome</keyword>
<evidence type="ECO:0000256" key="14">
    <source>
        <dbReference type="PROSITE-ProRule" id="PRU01360"/>
    </source>
</evidence>
<feature type="domain" description="TonB-dependent receptor-like beta-barrel" evidence="17">
    <location>
        <begin position="309"/>
        <end position="756"/>
    </location>
</feature>
<evidence type="ECO:0000256" key="16">
    <source>
        <dbReference type="SAM" id="SignalP"/>
    </source>
</evidence>
<feature type="signal peptide" evidence="16">
    <location>
        <begin position="1"/>
        <end position="20"/>
    </location>
</feature>
<dbReference type="InterPro" id="IPR008969">
    <property type="entry name" value="CarboxyPept-like_regulatory"/>
</dbReference>
<keyword evidence="11 14" id="KW-0472">Membrane</keyword>
<accession>A0A1T5AFS0</accession>
<keyword evidence="8" id="KW-0408">Iron</keyword>
<evidence type="ECO:0000256" key="13">
    <source>
        <dbReference type="ARBA" id="ARBA00023237"/>
    </source>
</evidence>
<dbReference type="Gene3D" id="2.40.170.20">
    <property type="entry name" value="TonB-dependent receptor, beta-barrel domain"/>
    <property type="match status" value="1"/>
</dbReference>
<dbReference type="Pfam" id="PF07715">
    <property type="entry name" value="Plug"/>
    <property type="match status" value="1"/>
</dbReference>
<protein>
    <submittedName>
        <fullName evidence="19">Iron complex outermembrane recepter protein</fullName>
    </submittedName>
</protein>
<dbReference type="PANTHER" id="PTHR32552">
    <property type="entry name" value="FERRICHROME IRON RECEPTOR-RELATED"/>
    <property type="match status" value="1"/>
</dbReference>
<keyword evidence="9" id="KW-0406">Ion transport</keyword>
<evidence type="ECO:0000256" key="15">
    <source>
        <dbReference type="RuleBase" id="RU003357"/>
    </source>
</evidence>
<keyword evidence="7 16" id="KW-0732">Signal</keyword>
<dbReference type="PROSITE" id="PS01156">
    <property type="entry name" value="TONB_DEPENDENT_REC_2"/>
    <property type="match status" value="1"/>
</dbReference>
<dbReference type="GO" id="GO:0009279">
    <property type="term" value="C:cell outer membrane"/>
    <property type="evidence" value="ECO:0007669"/>
    <property type="project" value="UniProtKB-SubCell"/>
</dbReference>
<keyword evidence="4 14" id="KW-1134">Transmembrane beta strand</keyword>
<organism evidence="19 20">
    <name type="scientific">Parabacteroides chartae</name>
    <dbReference type="NCBI Taxonomy" id="1037355"/>
    <lineage>
        <taxon>Bacteria</taxon>
        <taxon>Pseudomonadati</taxon>
        <taxon>Bacteroidota</taxon>
        <taxon>Bacteroidia</taxon>
        <taxon>Bacteroidales</taxon>
        <taxon>Tannerellaceae</taxon>
        <taxon>Parabacteroides</taxon>
    </lineage>
</organism>
<dbReference type="AlphaFoldDB" id="A0A1T5AFS0"/>
<proteinExistence type="inferred from homology"/>
<sequence>MSKLCLSILIVLCNSLVSFAGEIKGVVYNQAGERMEYVTIQVKGTNKGETTDDQGRFSIRNIKKGYYTLVFSSVSYANKELNVSLTTDNSVVNLDNVIMESSTQELGEIVVTGNGSKYNSRDISNTIRLGEPLIKIPQNVQIVNSQIMADQQITSMSDGIIRNVSGVSKLEHWGDSYTRVNMRGSRAAAFREGMNVTSSWGPLTEDMSYVDRVEFIKGPAGFMMSNGEPSGIYNVVTKKPTGQTKGETTFTYGSYDFYRATIDLDGKLNESGKLLYRFNAMGQSTNSHRAYEFAKRYSIAPVVSYQLDKDTKLTAEYNFQYMQSSNIGSYYNFSAGGYATLPQDFSMLEPGMEPTKINDHTLILNLQHNFSSDWKLTAQTAYFNYNRQGSSMWPASLDQKGNMVRYVSIGDAINEMKFGQLFVNGKAQTGNVSHRILAGFDAGDKHAWYDWSQMHYLDSTNTYNIYNTSYVPGNPYYGYPKFDRTKSLKERANNTQVSQSYVGIYVQDELGFFNDMLRLTLAGRYTYVEDSSYGTTRTEERHFSPRTALSFSPDDNTTIYAMYDQTFNPQMGTLRNGKKVDPITGNNWELGVKRNWFNNRWTTSIGLYQILKNNETSGDPDNTAQEMFLIQTGQSKSKGIEVDIQGEIIKNLSVIANYAYTDYVVSKSENVNQPVGTRLPGYAKHAFNIWLKYKITEGALNGFSVSAGQSSQIDRSTWNWGSVSNNTKSLPDYFRFDAALGWRKENLNIALNVYNLLDRYLYSGAPYQGFYYWQSEAPRNFRLSIGYSF</sequence>
<dbReference type="GO" id="GO:0015891">
    <property type="term" value="P:siderophore transport"/>
    <property type="evidence" value="ECO:0007669"/>
    <property type="project" value="InterPro"/>
</dbReference>
<dbReference type="Pfam" id="PF13715">
    <property type="entry name" value="CarbopepD_reg_2"/>
    <property type="match status" value="1"/>
</dbReference>
<evidence type="ECO:0000313" key="20">
    <source>
        <dbReference type="Proteomes" id="UP000190852"/>
    </source>
</evidence>
<evidence type="ECO:0000256" key="10">
    <source>
        <dbReference type="ARBA" id="ARBA00023077"/>
    </source>
</evidence>
<dbReference type="Gene3D" id="2.60.40.1120">
    <property type="entry name" value="Carboxypeptidase-like, regulatory domain"/>
    <property type="match status" value="1"/>
</dbReference>
<dbReference type="InterPro" id="IPR010917">
    <property type="entry name" value="TonB_rcpt_CS"/>
</dbReference>
<feature type="domain" description="TonB-dependent receptor plug" evidence="18">
    <location>
        <begin position="133"/>
        <end position="232"/>
    </location>
</feature>
<evidence type="ECO:0000256" key="3">
    <source>
        <dbReference type="ARBA" id="ARBA00022448"/>
    </source>
</evidence>
<evidence type="ECO:0000256" key="11">
    <source>
        <dbReference type="ARBA" id="ARBA00023136"/>
    </source>
</evidence>
<dbReference type="Gene3D" id="2.170.130.10">
    <property type="entry name" value="TonB-dependent receptor, plug domain"/>
    <property type="match status" value="1"/>
</dbReference>
<dbReference type="PANTHER" id="PTHR32552:SF68">
    <property type="entry name" value="FERRICHROME OUTER MEMBRANE TRANSPORTER_PHAGE RECEPTOR"/>
    <property type="match status" value="1"/>
</dbReference>
<keyword evidence="6 14" id="KW-0812">Transmembrane</keyword>
<keyword evidence="3 14" id="KW-0813">Transport</keyword>
<keyword evidence="10 15" id="KW-0798">TonB box</keyword>
<evidence type="ECO:0000256" key="8">
    <source>
        <dbReference type="ARBA" id="ARBA00023004"/>
    </source>
</evidence>
<evidence type="ECO:0000256" key="9">
    <source>
        <dbReference type="ARBA" id="ARBA00023065"/>
    </source>
</evidence>
<reference evidence="20" key="1">
    <citation type="submission" date="2017-02" db="EMBL/GenBank/DDBJ databases">
        <authorList>
            <person name="Varghese N."/>
            <person name="Submissions S."/>
        </authorList>
    </citation>
    <scope>NUCLEOTIDE SEQUENCE [LARGE SCALE GENOMIC DNA]</scope>
    <source>
        <strain evidence="20">DSM 24967</strain>
    </source>
</reference>
<evidence type="ECO:0000313" key="19">
    <source>
        <dbReference type="EMBL" id="SKB33824.1"/>
    </source>
</evidence>
<evidence type="ECO:0000256" key="6">
    <source>
        <dbReference type="ARBA" id="ARBA00022692"/>
    </source>
</evidence>
<dbReference type="InterPro" id="IPR000531">
    <property type="entry name" value="Beta-barrel_TonB"/>
</dbReference>
<dbReference type="InterPro" id="IPR010105">
    <property type="entry name" value="TonB_sidphr_rcpt"/>
</dbReference>
<keyword evidence="12" id="KW-0675">Receptor</keyword>
<keyword evidence="5" id="KW-0410">Iron transport</keyword>
<dbReference type="GO" id="GO:0015344">
    <property type="term" value="F:siderophore uptake transmembrane transporter activity"/>
    <property type="evidence" value="ECO:0007669"/>
    <property type="project" value="TreeGrafter"/>
</dbReference>
<evidence type="ECO:0000256" key="4">
    <source>
        <dbReference type="ARBA" id="ARBA00022452"/>
    </source>
</evidence>
<dbReference type="CDD" id="cd01347">
    <property type="entry name" value="ligand_gated_channel"/>
    <property type="match status" value="1"/>
</dbReference>
<evidence type="ECO:0000256" key="1">
    <source>
        <dbReference type="ARBA" id="ARBA00004571"/>
    </source>
</evidence>
<dbReference type="InterPro" id="IPR012910">
    <property type="entry name" value="Plug_dom"/>
</dbReference>
<dbReference type="Proteomes" id="UP000190852">
    <property type="component" value="Unassembled WGS sequence"/>
</dbReference>
<dbReference type="NCBIfam" id="TIGR01783">
    <property type="entry name" value="TonB-siderophor"/>
    <property type="match status" value="1"/>
</dbReference>
<gene>
    <name evidence="19" type="ORF">SAMN05660349_00682</name>
</gene>
<keyword evidence="13 14" id="KW-0998">Cell outer membrane</keyword>
<dbReference type="RefSeq" id="WP_079682384.1">
    <property type="nucleotide sequence ID" value="NZ_FUYQ01000003.1"/>
</dbReference>
<comment type="subcellular location">
    <subcellularLocation>
        <location evidence="1 14">Cell outer membrane</location>
        <topology evidence="1 14">Multi-pass membrane protein</topology>
    </subcellularLocation>
</comment>
<dbReference type="Pfam" id="PF00593">
    <property type="entry name" value="TonB_dep_Rec_b-barrel"/>
    <property type="match status" value="1"/>
</dbReference>
<dbReference type="SUPFAM" id="SSF49464">
    <property type="entry name" value="Carboxypeptidase regulatory domain-like"/>
    <property type="match status" value="1"/>
</dbReference>
<dbReference type="InterPro" id="IPR039426">
    <property type="entry name" value="TonB-dep_rcpt-like"/>
</dbReference>
<evidence type="ECO:0000256" key="2">
    <source>
        <dbReference type="ARBA" id="ARBA00009810"/>
    </source>
</evidence>
<evidence type="ECO:0000256" key="5">
    <source>
        <dbReference type="ARBA" id="ARBA00022496"/>
    </source>
</evidence>
<dbReference type="InterPro" id="IPR037066">
    <property type="entry name" value="Plug_dom_sf"/>
</dbReference>
<comment type="similarity">
    <text evidence="2 14 15">Belongs to the TonB-dependent receptor family.</text>
</comment>
<dbReference type="PROSITE" id="PS52016">
    <property type="entry name" value="TONB_DEPENDENT_REC_3"/>
    <property type="match status" value="1"/>
</dbReference>
<dbReference type="GO" id="GO:0038023">
    <property type="term" value="F:signaling receptor activity"/>
    <property type="evidence" value="ECO:0007669"/>
    <property type="project" value="InterPro"/>
</dbReference>
<dbReference type="SUPFAM" id="SSF56935">
    <property type="entry name" value="Porins"/>
    <property type="match status" value="1"/>
</dbReference>
<name>A0A1T5AFS0_9BACT</name>
<evidence type="ECO:0000256" key="7">
    <source>
        <dbReference type="ARBA" id="ARBA00022729"/>
    </source>
</evidence>
<evidence type="ECO:0000256" key="12">
    <source>
        <dbReference type="ARBA" id="ARBA00023170"/>
    </source>
</evidence>
<dbReference type="InterPro" id="IPR036942">
    <property type="entry name" value="Beta-barrel_TonB_sf"/>
</dbReference>
<dbReference type="EMBL" id="FUYQ01000003">
    <property type="protein sequence ID" value="SKB33824.1"/>
    <property type="molecule type" value="Genomic_DNA"/>
</dbReference>
<evidence type="ECO:0000259" key="18">
    <source>
        <dbReference type="Pfam" id="PF07715"/>
    </source>
</evidence>
<evidence type="ECO:0000259" key="17">
    <source>
        <dbReference type="Pfam" id="PF00593"/>
    </source>
</evidence>